<sequence length="293" mass="31209">MPETARKALLVVNRQARNGSRVPEAALNRLRAGGIALMEADPLEVAVSIDKAREAGCDCVIIGGGDGTLNRAAPALARTDLPLGILPLGTANDLARSLGIPAVPVEAAAIIVEGHHRPIDLGEVNGVPFFNVASIGFSADLARELTADAKKRFGTLGYALAGLRILARMRPFTVTIEHDDKRKVLRTVQVSVGNGRHYGGGLTVDLDARPDDGLLHVYSLGVQHWWQLLALVPALKQGTQGRWRDVMTFATTACTVETRRPRSINTDGELTGKTPASFHVVPGAVSVYTRPPS</sequence>
<dbReference type="SUPFAM" id="SSF111331">
    <property type="entry name" value="NAD kinase/diacylglycerol kinase-like"/>
    <property type="match status" value="1"/>
</dbReference>
<keyword evidence="4" id="KW-0067">ATP-binding</keyword>
<dbReference type="RefSeq" id="WP_342588533.1">
    <property type="nucleotide sequence ID" value="NZ_JAHBRY010000001.1"/>
</dbReference>
<dbReference type="NCBIfam" id="TIGR00147">
    <property type="entry name" value="YegS/Rv2252/BmrU family lipid kinase"/>
    <property type="match status" value="1"/>
</dbReference>
<dbReference type="InterPro" id="IPR017438">
    <property type="entry name" value="ATP-NAD_kinase_N"/>
</dbReference>
<dbReference type="PANTHER" id="PTHR12358">
    <property type="entry name" value="SPHINGOSINE KINASE"/>
    <property type="match status" value="1"/>
</dbReference>
<accession>A0A2V3UBY0</accession>
<comment type="caution">
    <text evidence="6">The sequence shown here is derived from an EMBL/GenBank/DDBJ whole genome shotgun (WGS) entry which is preliminary data.</text>
</comment>
<gene>
    <name evidence="6" type="ORF">C7450_109263</name>
</gene>
<dbReference type="InterPro" id="IPR050187">
    <property type="entry name" value="Lipid_Phosphate_FormReg"/>
</dbReference>
<keyword evidence="7" id="KW-1185">Reference proteome</keyword>
<dbReference type="PANTHER" id="PTHR12358:SF54">
    <property type="entry name" value="SPHINGOSINE KINASE RELATED PROTEIN"/>
    <property type="match status" value="1"/>
</dbReference>
<evidence type="ECO:0000256" key="2">
    <source>
        <dbReference type="ARBA" id="ARBA00022741"/>
    </source>
</evidence>
<dbReference type="InterPro" id="IPR005218">
    <property type="entry name" value="Diacylglycerol/lipid_kinase"/>
</dbReference>
<dbReference type="Pfam" id="PF00781">
    <property type="entry name" value="DAGK_cat"/>
    <property type="match status" value="1"/>
</dbReference>
<dbReference type="InterPro" id="IPR045540">
    <property type="entry name" value="YegS/DAGK_C"/>
</dbReference>
<organism evidence="6 7">
    <name type="scientific">Chelatococcus asaccharovorans</name>
    <dbReference type="NCBI Taxonomy" id="28210"/>
    <lineage>
        <taxon>Bacteria</taxon>
        <taxon>Pseudomonadati</taxon>
        <taxon>Pseudomonadota</taxon>
        <taxon>Alphaproteobacteria</taxon>
        <taxon>Hyphomicrobiales</taxon>
        <taxon>Chelatococcaceae</taxon>
        <taxon>Chelatococcus</taxon>
    </lineage>
</organism>
<dbReference type="PROSITE" id="PS50146">
    <property type="entry name" value="DAGK"/>
    <property type="match status" value="1"/>
</dbReference>
<evidence type="ECO:0000256" key="1">
    <source>
        <dbReference type="ARBA" id="ARBA00022679"/>
    </source>
</evidence>
<keyword evidence="2" id="KW-0547">Nucleotide-binding</keyword>
<dbReference type="Proteomes" id="UP000248021">
    <property type="component" value="Unassembled WGS sequence"/>
</dbReference>
<dbReference type="AlphaFoldDB" id="A0A2V3UBY0"/>
<dbReference type="GO" id="GO:0008654">
    <property type="term" value="P:phospholipid biosynthetic process"/>
    <property type="evidence" value="ECO:0007669"/>
    <property type="project" value="InterPro"/>
</dbReference>
<dbReference type="InterPro" id="IPR001206">
    <property type="entry name" value="Diacylglycerol_kinase_cat_dom"/>
</dbReference>
<proteinExistence type="predicted"/>
<dbReference type="GO" id="GO:0005524">
    <property type="term" value="F:ATP binding"/>
    <property type="evidence" value="ECO:0007669"/>
    <property type="project" value="UniProtKB-KW"/>
</dbReference>
<feature type="domain" description="DAGKc" evidence="5">
    <location>
        <begin position="3"/>
        <end position="128"/>
    </location>
</feature>
<protein>
    <submittedName>
        <fullName evidence="6">YegS/Rv2252/BmrU family lipid kinase</fullName>
    </submittedName>
</protein>
<evidence type="ECO:0000313" key="6">
    <source>
        <dbReference type="EMBL" id="PXW55850.1"/>
    </source>
</evidence>
<dbReference type="InterPro" id="IPR016064">
    <property type="entry name" value="NAD/diacylglycerol_kinase_sf"/>
</dbReference>
<dbReference type="SMART" id="SM00046">
    <property type="entry name" value="DAGKc"/>
    <property type="match status" value="1"/>
</dbReference>
<dbReference type="GO" id="GO:0016301">
    <property type="term" value="F:kinase activity"/>
    <property type="evidence" value="ECO:0007669"/>
    <property type="project" value="UniProtKB-KW"/>
</dbReference>
<dbReference type="NCBIfam" id="NF009604">
    <property type="entry name" value="PRK13057.1"/>
    <property type="match status" value="1"/>
</dbReference>
<evidence type="ECO:0000256" key="4">
    <source>
        <dbReference type="ARBA" id="ARBA00022840"/>
    </source>
</evidence>
<evidence type="ECO:0000259" key="5">
    <source>
        <dbReference type="PROSITE" id="PS50146"/>
    </source>
</evidence>
<dbReference type="Gene3D" id="2.60.200.40">
    <property type="match status" value="1"/>
</dbReference>
<evidence type="ECO:0000256" key="3">
    <source>
        <dbReference type="ARBA" id="ARBA00022777"/>
    </source>
</evidence>
<dbReference type="EMBL" id="QJJK01000009">
    <property type="protein sequence ID" value="PXW55850.1"/>
    <property type="molecule type" value="Genomic_DNA"/>
</dbReference>
<dbReference type="Pfam" id="PF19279">
    <property type="entry name" value="YegS_C"/>
    <property type="match status" value="1"/>
</dbReference>
<name>A0A2V3UBY0_9HYPH</name>
<evidence type="ECO:0000313" key="7">
    <source>
        <dbReference type="Proteomes" id="UP000248021"/>
    </source>
</evidence>
<keyword evidence="3 6" id="KW-0418">Kinase</keyword>
<reference evidence="6 7" key="1">
    <citation type="submission" date="2018-05" db="EMBL/GenBank/DDBJ databases">
        <title>Genomic Encyclopedia of Type Strains, Phase IV (KMG-IV): sequencing the most valuable type-strain genomes for metagenomic binning, comparative biology and taxonomic classification.</title>
        <authorList>
            <person name="Goeker M."/>
        </authorList>
    </citation>
    <scope>NUCLEOTIDE SEQUENCE [LARGE SCALE GENOMIC DNA]</scope>
    <source>
        <strain evidence="6 7">DSM 6462</strain>
    </source>
</reference>
<keyword evidence="1" id="KW-0808">Transferase</keyword>
<dbReference type="Gene3D" id="3.40.50.10330">
    <property type="entry name" value="Probable inorganic polyphosphate/atp-NAD kinase, domain 1"/>
    <property type="match status" value="1"/>
</dbReference>